<dbReference type="Gene3D" id="2.60.40.10">
    <property type="entry name" value="Immunoglobulins"/>
    <property type="match status" value="1"/>
</dbReference>
<dbReference type="SUPFAM" id="SSF51055">
    <property type="entry name" value="Carbohydrate binding domain"/>
    <property type="match status" value="1"/>
</dbReference>
<sequence length="454" mass="48688">MTMKRSRRSVLRTASTLSAIVAGVGLNTAAAAQEYPEWDPDTVYTSGDRVVHDGSVWEANWWTRGNEPGDGGEWGPWDEIDASDPGPTASIAVSDATLDPGQVGQFDGTGSTGEIVSYAWEFGDGTTAEGGVVTHAYDDDGEYEVTLTVETDDGESDSTSTTVSVGDRDGITVDGAFAPYQGTWGDIVDGTLEAATDRVVVSFLGDATDDGDVTPGWLTGCNQGSCDQQPLSRYESEIQTLQDEGIEVWLSIGGWQGRTVARDAGSATELKDAYAEILDTFGVTHIDIDDENAAGRDQPIYELRNEALALLQDERPAVTVGYTVPADENGIAESSHAQARTWVRDAAEKGVDLEYVNIMTMVMNPTTSDKIVSACEGTVAFLEEVYPTKSTAECWAMLGNTPDVSEESVTPDVAREIVEFAADRGMGLLSYWALYNDPDGTFSEIYHDFEDGSS</sequence>
<evidence type="ECO:0000313" key="5">
    <source>
        <dbReference type="Proteomes" id="UP000199114"/>
    </source>
</evidence>
<dbReference type="CDD" id="cd12215">
    <property type="entry name" value="ChiC_BD"/>
    <property type="match status" value="1"/>
</dbReference>
<dbReference type="InterPro" id="IPR017853">
    <property type="entry name" value="GH"/>
</dbReference>
<dbReference type="InterPro" id="IPR035986">
    <property type="entry name" value="PKD_dom_sf"/>
</dbReference>
<dbReference type="Gene3D" id="2.10.10.20">
    <property type="entry name" value="Carbohydrate-binding module superfamily 5/12"/>
    <property type="match status" value="1"/>
</dbReference>
<dbReference type="Pfam" id="PF02839">
    <property type="entry name" value="CBM_5_12"/>
    <property type="match status" value="1"/>
</dbReference>
<dbReference type="SUPFAM" id="SSF49299">
    <property type="entry name" value="PKD domain"/>
    <property type="match status" value="1"/>
</dbReference>
<dbReference type="PROSITE" id="PS50093">
    <property type="entry name" value="PKD"/>
    <property type="match status" value="1"/>
</dbReference>
<evidence type="ECO:0000313" key="4">
    <source>
        <dbReference type="EMBL" id="SER36848.1"/>
    </source>
</evidence>
<feature type="domain" description="GH18" evidence="3">
    <location>
        <begin position="175"/>
        <end position="453"/>
    </location>
</feature>
<dbReference type="Pfam" id="PF00704">
    <property type="entry name" value="Glyco_hydro_18"/>
    <property type="match status" value="1"/>
</dbReference>
<dbReference type="CDD" id="cd00146">
    <property type="entry name" value="PKD"/>
    <property type="match status" value="1"/>
</dbReference>
<keyword evidence="1" id="KW-0378">Hydrolase</keyword>
<name>A0A1H9NLN1_9EURY</name>
<dbReference type="GO" id="GO:0005576">
    <property type="term" value="C:extracellular region"/>
    <property type="evidence" value="ECO:0007669"/>
    <property type="project" value="InterPro"/>
</dbReference>
<accession>A0A1H9NLN1</accession>
<dbReference type="EMBL" id="FOFD01000005">
    <property type="protein sequence ID" value="SER36848.1"/>
    <property type="molecule type" value="Genomic_DNA"/>
</dbReference>
<proteinExistence type="predicted"/>
<evidence type="ECO:0000256" key="1">
    <source>
        <dbReference type="ARBA" id="ARBA00022801"/>
    </source>
</evidence>
<dbReference type="InterPro" id="IPR003610">
    <property type="entry name" value="CBM5/12"/>
</dbReference>
<protein>
    <submittedName>
        <fullName evidence="4">Chitodextrinase</fullName>
    </submittedName>
</protein>
<gene>
    <name evidence="4" type="ORF">SAMN04489841_3651</name>
</gene>
<dbReference type="PANTHER" id="PTHR42976:SF1">
    <property type="entry name" value="GH18 DOMAIN-CONTAINING PROTEIN-RELATED"/>
    <property type="match status" value="1"/>
</dbReference>
<dbReference type="InterPro" id="IPR013783">
    <property type="entry name" value="Ig-like_fold"/>
</dbReference>
<dbReference type="SMART" id="SM00495">
    <property type="entry name" value="ChtBD3"/>
    <property type="match status" value="1"/>
</dbReference>
<dbReference type="GO" id="GO:0004553">
    <property type="term" value="F:hydrolase activity, hydrolyzing O-glycosyl compounds"/>
    <property type="evidence" value="ECO:0007669"/>
    <property type="project" value="InterPro"/>
</dbReference>
<dbReference type="GO" id="GO:0030246">
    <property type="term" value="F:carbohydrate binding"/>
    <property type="evidence" value="ECO:0007669"/>
    <property type="project" value="InterPro"/>
</dbReference>
<evidence type="ECO:0000259" key="3">
    <source>
        <dbReference type="PROSITE" id="PS51910"/>
    </source>
</evidence>
<dbReference type="InterPro" id="IPR000601">
    <property type="entry name" value="PKD_dom"/>
</dbReference>
<dbReference type="Pfam" id="PF18911">
    <property type="entry name" value="PKD_4"/>
    <property type="match status" value="1"/>
</dbReference>
<dbReference type="InterPro" id="IPR022409">
    <property type="entry name" value="PKD/Chitinase_dom"/>
</dbReference>
<dbReference type="Gene3D" id="3.20.20.80">
    <property type="entry name" value="Glycosidases"/>
    <property type="match status" value="1"/>
</dbReference>
<dbReference type="PROSITE" id="PS51910">
    <property type="entry name" value="GH18_2"/>
    <property type="match status" value="1"/>
</dbReference>
<dbReference type="AlphaFoldDB" id="A0A1H9NLN1"/>
<reference evidence="5" key="1">
    <citation type="submission" date="2016-10" db="EMBL/GenBank/DDBJ databases">
        <authorList>
            <person name="Varghese N."/>
            <person name="Submissions S."/>
        </authorList>
    </citation>
    <scope>NUCLEOTIDE SEQUENCE [LARGE SCALE GENOMIC DNA]</scope>
    <source>
        <strain evidence="5">DSM 25055</strain>
    </source>
</reference>
<dbReference type="InterPro" id="IPR052750">
    <property type="entry name" value="GH18_Chitinase"/>
</dbReference>
<dbReference type="Proteomes" id="UP000199114">
    <property type="component" value="Unassembled WGS sequence"/>
</dbReference>
<dbReference type="GO" id="GO:0005975">
    <property type="term" value="P:carbohydrate metabolic process"/>
    <property type="evidence" value="ECO:0007669"/>
    <property type="project" value="InterPro"/>
</dbReference>
<dbReference type="InterPro" id="IPR001223">
    <property type="entry name" value="Glyco_hydro18_cat"/>
</dbReference>
<dbReference type="SUPFAM" id="SSF51445">
    <property type="entry name" value="(Trans)glycosidases"/>
    <property type="match status" value="1"/>
</dbReference>
<dbReference type="SMART" id="SM00089">
    <property type="entry name" value="PKD"/>
    <property type="match status" value="1"/>
</dbReference>
<dbReference type="InterPro" id="IPR006311">
    <property type="entry name" value="TAT_signal"/>
</dbReference>
<evidence type="ECO:0000259" key="2">
    <source>
        <dbReference type="PROSITE" id="PS50093"/>
    </source>
</evidence>
<dbReference type="PANTHER" id="PTHR42976">
    <property type="entry name" value="BIFUNCTIONAL CHITINASE/LYSOZYME-RELATED"/>
    <property type="match status" value="1"/>
</dbReference>
<dbReference type="PROSITE" id="PS51318">
    <property type="entry name" value="TAT"/>
    <property type="match status" value="1"/>
</dbReference>
<feature type="domain" description="PKD" evidence="2">
    <location>
        <begin position="87"/>
        <end position="165"/>
    </location>
</feature>
<organism evidence="4 5">
    <name type="scientific">Natrinema salaciae</name>
    <dbReference type="NCBI Taxonomy" id="1186196"/>
    <lineage>
        <taxon>Archaea</taxon>
        <taxon>Methanobacteriati</taxon>
        <taxon>Methanobacteriota</taxon>
        <taxon>Stenosarchaea group</taxon>
        <taxon>Halobacteria</taxon>
        <taxon>Halobacteriales</taxon>
        <taxon>Natrialbaceae</taxon>
        <taxon>Natrinema</taxon>
    </lineage>
</organism>
<keyword evidence="5" id="KW-1185">Reference proteome</keyword>
<dbReference type="InterPro" id="IPR036573">
    <property type="entry name" value="CBM_sf_5/12"/>
</dbReference>
<dbReference type="STRING" id="1186196.SAMN04489841_3651"/>